<dbReference type="AlphaFoldDB" id="A0A1Q5TV18"/>
<evidence type="ECO:0000313" key="2">
    <source>
        <dbReference type="EMBL" id="OKP04039.1"/>
    </source>
</evidence>
<dbReference type="EMBL" id="MKGR01000023">
    <property type="protein sequence ID" value="OKP04039.1"/>
    <property type="molecule type" value="Genomic_DNA"/>
</dbReference>
<evidence type="ECO:0000256" key="1">
    <source>
        <dbReference type="SAM" id="Phobius"/>
    </source>
</evidence>
<dbReference type="Proteomes" id="UP000186277">
    <property type="component" value="Unassembled WGS sequence"/>
</dbReference>
<evidence type="ECO:0000313" key="3">
    <source>
        <dbReference type="Proteomes" id="UP000186277"/>
    </source>
</evidence>
<sequence>MDFLGVIFEFFYILIKFTIKFFAWIIKEAIITLLSISVLLLLMFIFWVY</sequence>
<gene>
    <name evidence="2" type="ORF">Xentx_02823</name>
</gene>
<name>A0A1Q5TV18_9GAMM</name>
<feature type="transmembrane region" description="Helical" evidence="1">
    <location>
        <begin position="30"/>
        <end position="48"/>
    </location>
</feature>
<keyword evidence="1" id="KW-0472">Membrane</keyword>
<keyword evidence="3" id="KW-1185">Reference proteome</keyword>
<accession>A0A1Q5TV18</accession>
<keyword evidence="1" id="KW-1133">Transmembrane helix</keyword>
<keyword evidence="1" id="KW-0812">Transmembrane</keyword>
<protein>
    <submittedName>
        <fullName evidence="2">Uncharacterized protein</fullName>
    </submittedName>
</protein>
<comment type="caution">
    <text evidence="2">The sequence shown here is derived from an EMBL/GenBank/DDBJ whole genome shotgun (WGS) entry which is preliminary data.</text>
</comment>
<feature type="transmembrane region" description="Helical" evidence="1">
    <location>
        <begin position="6"/>
        <end position="23"/>
    </location>
</feature>
<proteinExistence type="predicted"/>
<reference evidence="2 3" key="1">
    <citation type="submission" date="2016-09" db="EMBL/GenBank/DDBJ databases">
        <title>Xenorhabdus thuongxuanensis sp. nov. and Xenorhabdus eapokensis sp. nov., isolated from Steinernema species.</title>
        <authorList>
            <person name="Kaempfer P."/>
            <person name="Tobias N.J."/>
            <person name="Phan Ke L."/>
            <person name="Bode H.B."/>
            <person name="Glaeser S.P."/>
        </authorList>
    </citation>
    <scope>NUCLEOTIDE SEQUENCE [LARGE SCALE GENOMIC DNA]</scope>
    <source>
        <strain evidence="2 3">30TX1</strain>
    </source>
</reference>
<organism evidence="2 3">
    <name type="scientific">Xenorhabdus thuongxuanensis</name>
    <dbReference type="NCBI Taxonomy" id="1873484"/>
    <lineage>
        <taxon>Bacteria</taxon>
        <taxon>Pseudomonadati</taxon>
        <taxon>Pseudomonadota</taxon>
        <taxon>Gammaproteobacteria</taxon>
        <taxon>Enterobacterales</taxon>
        <taxon>Morganellaceae</taxon>
        <taxon>Xenorhabdus</taxon>
    </lineage>
</organism>